<comment type="subunit">
    <text evidence="6">Interacts with PAN1 and the clathrin heavy and light chains CHC1 and CLC1.</text>
</comment>
<reference evidence="10" key="1">
    <citation type="journal article" date="2021" name="Open Biol.">
        <title>Shared evolutionary footprints suggest mitochondrial oxidative damage underlies multiple complex I losses in fungi.</title>
        <authorList>
            <person name="Schikora-Tamarit M.A."/>
            <person name="Marcet-Houben M."/>
            <person name="Nosek J."/>
            <person name="Gabaldon T."/>
        </authorList>
    </citation>
    <scope>NUCLEOTIDE SEQUENCE</scope>
    <source>
        <strain evidence="10">CBS6341</strain>
    </source>
</reference>
<evidence type="ECO:0000256" key="7">
    <source>
        <dbReference type="SAM" id="Coils"/>
    </source>
</evidence>
<keyword evidence="3" id="KW-0963">Cytoplasm</keyword>
<dbReference type="InterPro" id="IPR013809">
    <property type="entry name" value="ENTH"/>
</dbReference>
<comment type="similarity">
    <text evidence="5">Belongs to the AP180 family.</text>
</comment>
<reference evidence="10" key="2">
    <citation type="submission" date="2021-01" db="EMBL/GenBank/DDBJ databases">
        <authorList>
            <person name="Schikora-Tamarit M.A."/>
        </authorList>
    </citation>
    <scope>NUCLEOTIDE SEQUENCE</scope>
    <source>
        <strain evidence="10">CBS6341</strain>
    </source>
</reference>
<dbReference type="GO" id="GO:0030136">
    <property type="term" value="C:clathrin-coated vesicle"/>
    <property type="evidence" value="ECO:0007669"/>
    <property type="project" value="InterPro"/>
</dbReference>
<dbReference type="GO" id="GO:0032050">
    <property type="term" value="F:clathrin heavy chain binding"/>
    <property type="evidence" value="ECO:0007669"/>
    <property type="project" value="TreeGrafter"/>
</dbReference>
<gene>
    <name evidence="10" type="ORF">WICMUC_000264</name>
</gene>
<keyword evidence="7" id="KW-0175">Coiled coil</keyword>
<dbReference type="EMBL" id="JAEUBF010000096">
    <property type="protein sequence ID" value="KAH3680533.1"/>
    <property type="molecule type" value="Genomic_DNA"/>
</dbReference>
<dbReference type="SUPFAM" id="SSF48464">
    <property type="entry name" value="ENTH/VHS domain"/>
    <property type="match status" value="1"/>
</dbReference>
<evidence type="ECO:0000256" key="1">
    <source>
        <dbReference type="ARBA" id="ARBA00004266"/>
    </source>
</evidence>
<dbReference type="Proteomes" id="UP000769528">
    <property type="component" value="Unassembled WGS sequence"/>
</dbReference>
<proteinExistence type="inferred from homology"/>
<dbReference type="SUPFAM" id="SSF89009">
    <property type="entry name" value="GAT-like domain"/>
    <property type="match status" value="1"/>
</dbReference>
<feature type="region of interest" description="Disordered" evidence="8">
    <location>
        <begin position="260"/>
        <end position="290"/>
    </location>
</feature>
<dbReference type="CDD" id="cd16988">
    <property type="entry name" value="ANTH_N_YAP180"/>
    <property type="match status" value="1"/>
</dbReference>
<dbReference type="InterPro" id="IPR011417">
    <property type="entry name" value="ANTH_dom"/>
</dbReference>
<sequence>MVGYDKIVKEAAPKSKYLEPILLATSSRSQFQEVIQALHKRLGDSSWTIVYKALIVIHIMIREGEPNVTLKYLSQRPEFLDVSHMKQMNGTASLVRYARYLQIRGKEYGSTKVDYVKDYQLAEARREDCRLKNLLIEKGLLREVESVEKQIKVLVNCRFNESDINNDIILTCFRLLVNDLLILFNVLNHGVINILEHYFEMSRYDAERALDVYREYCELTSKVVNYLKIAKHMEYATKLHIPTLRHAPISLVQSLEEYLNAGGPEGDKGKSHNDIPQQKQQQQQQQQPPVQNLQPIQVQFTQQNFQPQHHHQQQPQQQQQPFQQQVPIQHLEPQNTNNPFLQPQFTQSQQLQQAIPQNTLTEAPIAVPLQSYTTGTFSSVPTITPTFTGAGFGGYTSNIQSSNPFNQNSSQVQNNFSQIQQPQQKEQTNSTQTQPLKSSQTGNNPFALDYSKPNSTLSTISETSNNSNSNTFSPASNTFSTQNNGSSIAQRSSTLPLQRNPTNPFQKQQVSTQYTSNRISTNPVTFGGYENLQTTAVFPETIQEQHTNQLNNNAFGQLQQGVAQQKYSQQLQQQQLQQQQLQQQQLQQQQLQQQQTLNTAFYQGPNLI</sequence>
<dbReference type="GO" id="GO:0005905">
    <property type="term" value="C:clathrin-coated pit"/>
    <property type="evidence" value="ECO:0007669"/>
    <property type="project" value="TreeGrafter"/>
</dbReference>
<evidence type="ECO:0000256" key="4">
    <source>
        <dbReference type="ARBA" id="ARBA00058079"/>
    </source>
</evidence>
<evidence type="ECO:0000256" key="8">
    <source>
        <dbReference type="SAM" id="MobiDB-lite"/>
    </source>
</evidence>
<feature type="compositionally biased region" description="Polar residues" evidence="8">
    <location>
        <begin position="482"/>
        <end position="519"/>
    </location>
</feature>
<keyword evidence="11" id="KW-1185">Reference proteome</keyword>
<dbReference type="GO" id="GO:0005546">
    <property type="term" value="F:phosphatidylinositol-4,5-bisphosphate binding"/>
    <property type="evidence" value="ECO:0007669"/>
    <property type="project" value="TreeGrafter"/>
</dbReference>
<dbReference type="InterPro" id="IPR014712">
    <property type="entry name" value="ANTH_dom_sf"/>
</dbReference>
<dbReference type="Gene3D" id="1.20.58.150">
    <property type="entry name" value="ANTH domain"/>
    <property type="match status" value="1"/>
</dbReference>
<dbReference type="GO" id="GO:0072583">
    <property type="term" value="P:clathrin-dependent endocytosis"/>
    <property type="evidence" value="ECO:0007669"/>
    <property type="project" value="InterPro"/>
</dbReference>
<dbReference type="InterPro" id="IPR045192">
    <property type="entry name" value="AP180-like"/>
</dbReference>
<dbReference type="AlphaFoldDB" id="A0A9P8PXZ1"/>
<dbReference type="SMART" id="SM00273">
    <property type="entry name" value="ENTH"/>
    <property type="match status" value="1"/>
</dbReference>
<evidence type="ECO:0000256" key="6">
    <source>
        <dbReference type="ARBA" id="ARBA00061916"/>
    </source>
</evidence>
<feature type="region of interest" description="Disordered" evidence="8">
    <location>
        <begin position="303"/>
        <end position="324"/>
    </location>
</feature>
<dbReference type="PANTHER" id="PTHR22951">
    <property type="entry name" value="CLATHRIN ASSEMBLY PROTEIN"/>
    <property type="match status" value="1"/>
</dbReference>
<evidence type="ECO:0000259" key="9">
    <source>
        <dbReference type="PROSITE" id="PS50942"/>
    </source>
</evidence>
<evidence type="ECO:0000256" key="2">
    <source>
        <dbReference type="ARBA" id="ARBA00004496"/>
    </source>
</evidence>
<organism evidence="10 11">
    <name type="scientific">Wickerhamomyces mucosus</name>
    <dbReference type="NCBI Taxonomy" id="1378264"/>
    <lineage>
        <taxon>Eukaryota</taxon>
        <taxon>Fungi</taxon>
        <taxon>Dikarya</taxon>
        <taxon>Ascomycota</taxon>
        <taxon>Saccharomycotina</taxon>
        <taxon>Saccharomycetes</taxon>
        <taxon>Phaffomycetales</taxon>
        <taxon>Wickerhamomycetaceae</taxon>
        <taxon>Wickerhamomyces</taxon>
    </lineage>
</organism>
<protein>
    <recommendedName>
        <fullName evidence="9">ENTH domain-containing protein</fullName>
    </recommendedName>
</protein>
<evidence type="ECO:0000313" key="11">
    <source>
        <dbReference type="Proteomes" id="UP000769528"/>
    </source>
</evidence>
<dbReference type="OrthoDB" id="44015at2759"/>
<dbReference type="PANTHER" id="PTHR22951:SF5">
    <property type="entry name" value="PHOSPHATIDYLINOSITOL-BINDING CLATHRIN ASSEMBLY PROTEIN LAP"/>
    <property type="match status" value="1"/>
</dbReference>
<dbReference type="GO" id="GO:0048268">
    <property type="term" value="P:clathrin coat assembly"/>
    <property type="evidence" value="ECO:0007669"/>
    <property type="project" value="InterPro"/>
</dbReference>
<comment type="subcellular location">
    <subcellularLocation>
        <location evidence="1">Bud neck</location>
    </subcellularLocation>
    <subcellularLocation>
        <location evidence="2">Cytoplasm</location>
    </subcellularLocation>
</comment>
<feature type="compositionally biased region" description="Low complexity" evidence="8">
    <location>
        <begin position="276"/>
        <end position="290"/>
    </location>
</feature>
<evidence type="ECO:0000256" key="3">
    <source>
        <dbReference type="ARBA" id="ARBA00022490"/>
    </source>
</evidence>
<feature type="compositionally biased region" description="Low complexity" evidence="8">
    <location>
        <begin position="454"/>
        <end position="481"/>
    </location>
</feature>
<comment type="function">
    <text evidence="4">Involved in endocytosis and clathrin cage assembly.</text>
</comment>
<dbReference type="Gene3D" id="1.25.40.90">
    <property type="match status" value="1"/>
</dbReference>
<dbReference type="PROSITE" id="PS50942">
    <property type="entry name" value="ENTH"/>
    <property type="match status" value="1"/>
</dbReference>
<evidence type="ECO:0000313" key="10">
    <source>
        <dbReference type="EMBL" id="KAH3680533.1"/>
    </source>
</evidence>
<evidence type="ECO:0000256" key="5">
    <source>
        <dbReference type="ARBA" id="ARBA00061059"/>
    </source>
</evidence>
<feature type="region of interest" description="Disordered" evidence="8">
    <location>
        <begin position="398"/>
        <end position="519"/>
    </location>
</feature>
<dbReference type="GO" id="GO:0000149">
    <property type="term" value="F:SNARE binding"/>
    <property type="evidence" value="ECO:0007669"/>
    <property type="project" value="TreeGrafter"/>
</dbReference>
<feature type="domain" description="ENTH" evidence="9">
    <location>
        <begin position="1"/>
        <end position="126"/>
    </location>
</feature>
<dbReference type="GO" id="GO:0006900">
    <property type="term" value="P:vesicle budding from membrane"/>
    <property type="evidence" value="ECO:0007669"/>
    <property type="project" value="TreeGrafter"/>
</dbReference>
<dbReference type="GO" id="GO:0005545">
    <property type="term" value="F:1-phosphatidylinositol binding"/>
    <property type="evidence" value="ECO:0007669"/>
    <property type="project" value="InterPro"/>
</dbReference>
<dbReference type="Pfam" id="PF07651">
    <property type="entry name" value="ANTH"/>
    <property type="match status" value="1"/>
</dbReference>
<feature type="compositionally biased region" description="Low complexity" evidence="8">
    <location>
        <begin position="398"/>
        <end position="424"/>
    </location>
</feature>
<comment type="caution">
    <text evidence="10">The sequence shown here is derived from an EMBL/GenBank/DDBJ whole genome shotgun (WGS) entry which is preliminary data.</text>
</comment>
<dbReference type="FunFam" id="1.20.58.150:FF:000004">
    <property type="entry name" value="ENTH domain protein"/>
    <property type="match status" value="1"/>
</dbReference>
<dbReference type="InterPro" id="IPR008942">
    <property type="entry name" value="ENTH_VHS"/>
</dbReference>
<feature type="coiled-coil region" evidence="7">
    <location>
        <begin position="564"/>
        <end position="596"/>
    </location>
</feature>
<dbReference type="GO" id="GO:0005935">
    <property type="term" value="C:cellular bud neck"/>
    <property type="evidence" value="ECO:0007669"/>
    <property type="project" value="UniProtKB-SubCell"/>
</dbReference>
<accession>A0A9P8PXZ1</accession>
<feature type="compositionally biased region" description="Polar residues" evidence="8">
    <location>
        <begin position="425"/>
        <end position="444"/>
    </location>
</feature>
<name>A0A9P8PXZ1_9ASCO</name>